<dbReference type="Proteomes" id="UP001056635">
    <property type="component" value="Chromosome"/>
</dbReference>
<evidence type="ECO:0000259" key="6">
    <source>
        <dbReference type="PROSITE" id="PS50885"/>
    </source>
</evidence>
<dbReference type="PANTHER" id="PTHR43531:SF14">
    <property type="entry name" value="METHYL-ACCEPTING CHEMOTAXIS PROTEIN I-RELATED"/>
    <property type="match status" value="1"/>
</dbReference>
<evidence type="ECO:0000256" key="3">
    <source>
        <dbReference type="PROSITE-ProRule" id="PRU00284"/>
    </source>
</evidence>
<keyword evidence="8" id="KW-1185">Reference proteome</keyword>
<keyword evidence="4" id="KW-1133">Transmembrane helix</keyword>
<keyword evidence="3" id="KW-0807">Transducer</keyword>
<dbReference type="CDD" id="cd11386">
    <property type="entry name" value="MCP_signal"/>
    <property type="match status" value="1"/>
</dbReference>
<evidence type="ECO:0000313" key="8">
    <source>
        <dbReference type="Proteomes" id="UP001056635"/>
    </source>
</evidence>
<evidence type="ECO:0000256" key="1">
    <source>
        <dbReference type="ARBA" id="ARBA00022481"/>
    </source>
</evidence>
<reference evidence="7" key="1">
    <citation type="submission" date="2021-09" db="EMBL/GenBank/DDBJ databases">
        <title>First case of bloodstream infection caused by Mixta hanseatica sp. nov., a member of the Erwiniaceae family.</title>
        <authorList>
            <person name="Both A."/>
            <person name="Huang J."/>
            <person name="Wenzel P."/>
            <person name="Aepfelbacher M."/>
            <person name="Rohde H."/>
            <person name="Christner M."/>
            <person name="Hentschke M."/>
        </authorList>
    </citation>
    <scope>NUCLEOTIDE SEQUENCE</scope>
    <source>
        <strain evidence="7">X22927</strain>
    </source>
</reference>
<dbReference type="InterPro" id="IPR051310">
    <property type="entry name" value="MCP_chemotaxis"/>
</dbReference>
<organism evidence="7 8">
    <name type="scientific">Mixta hanseatica</name>
    <dbReference type="NCBI Taxonomy" id="2872648"/>
    <lineage>
        <taxon>Bacteria</taxon>
        <taxon>Pseudomonadati</taxon>
        <taxon>Pseudomonadota</taxon>
        <taxon>Gammaproteobacteria</taxon>
        <taxon>Enterobacterales</taxon>
        <taxon>Erwiniaceae</taxon>
        <taxon>Mixta</taxon>
    </lineage>
</organism>
<comment type="similarity">
    <text evidence="2">Belongs to the methyl-accepting chemotaxis (MCP) protein family.</text>
</comment>
<dbReference type="Gene3D" id="1.10.287.950">
    <property type="entry name" value="Methyl-accepting chemotaxis protein"/>
    <property type="match status" value="1"/>
</dbReference>
<dbReference type="InterPro" id="IPR003660">
    <property type="entry name" value="HAMP_dom"/>
</dbReference>
<accession>A0ABY4R730</accession>
<evidence type="ECO:0000313" key="7">
    <source>
        <dbReference type="EMBL" id="UQY42772.1"/>
    </source>
</evidence>
<dbReference type="Pfam" id="PF00015">
    <property type="entry name" value="MCPsignal"/>
    <property type="match status" value="1"/>
</dbReference>
<keyword evidence="1" id="KW-0488">Methylation</keyword>
<dbReference type="EMBL" id="CP082904">
    <property type="protein sequence ID" value="UQY42772.1"/>
    <property type="molecule type" value="Genomic_DNA"/>
</dbReference>
<name>A0ABY4R730_9GAMM</name>
<evidence type="ECO:0000256" key="2">
    <source>
        <dbReference type="ARBA" id="ARBA00029447"/>
    </source>
</evidence>
<gene>
    <name evidence="7" type="ORF">K6958_12590</name>
</gene>
<dbReference type="SMART" id="SM00283">
    <property type="entry name" value="MA"/>
    <property type="match status" value="1"/>
</dbReference>
<sequence>MTRADINTLDADVWRKAPLTQRYVDSSRRRMKEIAVALDKLAVYQQDEDVEAILKVTRELTGVYAFSLQQLLDGGSASTSTSSLLSELSDHVNKFLQEEAEENKLYASLARDYKNKIIVLSTGVFILIVLISIATWRWVKNNLLYKLHQSSLIFSEISKGNLLVPVPCEDKNEFGMLFAEMNKMKNALIDMISSVQHSATHIQQNTNNIAAGNTDLSSRTESQASSLQQTAASMEEIKITVSQNAETADQASQLTTRASLISHSAADIMSNVIATMGNIENSANRIAFINNVINDIADQTNILALNAAVEAARAGEQGRGFAVVAAEVRNLAKRSSDAAKEINQLIAESVKNVNQGTERVTEAGNTMKELVSSIGQVNEIMQGITLASAEQSTGVTQIAQALNDIDNVTQKNALLVEDSTKITQDLSLQAVQLTRAVNVFKLERDISSLLSPDGNAFL</sequence>
<proteinExistence type="inferred from homology"/>
<keyword evidence="4" id="KW-0812">Transmembrane</keyword>
<feature type="domain" description="Methyl-accepting transducer" evidence="5">
    <location>
        <begin position="198"/>
        <end position="427"/>
    </location>
</feature>
<dbReference type="PROSITE" id="PS50885">
    <property type="entry name" value="HAMP"/>
    <property type="match status" value="1"/>
</dbReference>
<dbReference type="SUPFAM" id="SSF58104">
    <property type="entry name" value="Methyl-accepting chemotaxis protein (MCP) signaling domain"/>
    <property type="match status" value="1"/>
</dbReference>
<protein>
    <submittedName>
        <fullName evidence="7">Methyl-accepting chemotaxis protein</fullName>
    </submittedName>
</protein>
<feature type="domain" description="HAMP" evidence="6">
    <location>
        <begin position="156"/>
        <end position="193"/>
    </location>
</feature>
<feature type="transmembrane region" description="Helical" evidence="4">
    <location>
        <begin position="117"/>
        <end position="139"/>
    </location>
</feature>
<dbReference type="PANTHER" id="PTHR43531">
    <property type="entry name" value="PROTEIN ICFG"/>
    <property type="match status" value="1"/>
</dbReference>
<evidence type="ECO:0000256" key="4">
    <source>
        <dbReference type="SAM" id="Phobius"/>
    </source>
</evidence>
<dbReference type="RefSeq" id="WP_249891423.1">
    <property type="nucleotide sequence ID" value="NZ_CP082904.1"/>
</dbReference>
<keyword evidence="4" id="KW-0472">Membrane</keyword>
<dbReference type="InterPro" id="IPR004089">
    <property type="entry name" value="MCPsignal_dom"/>
</dbReference>
<dbReference type="PROSITE" id="PS50111">
    <property type="entry name" value="CHEMOTAXIS_TRANSDUC_2"/>
    <property type="match status" value="1"/>
</dbReference>
<evidence type="ECO:0000259" key="5">
    <source>
        <dbReference type="PROSITE" id="PS50111"/>
    </source>
</evidence>